<dbReference type="GO" id="GO:0008652">
    <property type="term" value="P:amino acid biosynthetic process"/>
    <property type="evidence" value="ECO:0007669"/>
    <property type="project" value="UniProtKB-KW"/>
</dbReference>
<protein>
    <recommendedName>
        <fullName evidence="8">Phospho-2-dehydro-3-deoxyheptonate aldolase</fullName>
        <ecNumber evidence="8">2.5.1.54</ecNumber>
    </recommendedName>
</protein>
<evidence type="ECO:0000256" key="5">
    <source>
        <dbReference type="ARBA" id="ARBA00022679"/>
    </source>
</evidence>
<dbReference type="KEGG" id="byl:A4V09_03880"/>
<dbReference type="EC" id="2.5.1.54" evidence="8"/>
<dbReference type="Gene3D" id="3.20.20.70">
    <property type="entry name" value="Aldolase class I"/>
    <property type="match status" value="1"/>
</dbReference>
<evidence type="ECO:0000256" key="2">
    <source>
        <dbReference type="ARBA" id="ARBA00004688"/>
    </source>
</evidence>
<dbReference type="GO" id="GO:0005737">
    <property type="term" value="C:cytoplasm"/>
    <property type="evidence" value="ECO:0007669"/>
    <property type="project" value="TreeGrafter"/>
</dbReference>
<gene>
    <name evidence="10" type="ORF">A4V09_03880</name>
</gene>
<dbReference type="Proteomes" id="UP000092574">
    <property type="component" value="Chromosome"/>
</dbReference>
<dbReference type="NCBIfam" id="NF009395">
    <property type="entry name" value="PRK12755.1"/>
    <property type="match status" value="1"/>
</dbReference>
<evidence type="ECO:0000256" key="7">
    <source>
        <dbReference type="ARBA" id="ARBA00047508"/>
    </source>
</evidence>
<name>A0A1C7I7R2_9FIRM</name>
<keyword evidence="6 8" id="KW-0057">Aromatic amino acid biosynthesis</keyword>
<dbReference type="Pfam" id="PF00793">
    <property type="entry name" value="DAHP_synth_1"/>
    <property type="match status" value="1"/>
</dbReference>
<dbReference type="PANTHER" id="PTHR21225">
    <property type="entry name" value="PHOSPHO-2-DEHYDRO-3-DEOXYHEPTONATE ALDOLASE DAHP SYNTHETASE"/>
    <property type="match status" value="1"/>
</dbReference>
<evidence type="ECO:0000256" key="8">
    <source>
        <dbReference type="PIRNR" id="PIRNR001361"/>
    </source>
</evidence>
<comment type="function">
    <text evidence="1 8">Stereospecific condensation of phosphoenolpyruvate (PEP) and D-erythrose-4-phosphate (E4P) giving rise to 3-deoxy-D-arabino-heptulosonate-7-phosphate (DAHP).</text>
</comment>
<dbReference type="GO" id="GO:0009423">
    <property type="term" value="P:chorismate biosynthetic process"/>
    <property type="evidence" value="ECO:0007669"/>
    <property type="project" value="UniProtKB-UniPathway"/>
</dbReference>
<evidence type="ECO:0000256" key="6">
    <source>
        <dbReference type="ARBA" id="ARBA00023141"/>
    </source>
</evidence>
<dbReference type="InterPro" id="IPR006218">
    <property type="entry name" value="DAHP1/KDSA"/>
</dbReference>
<evidence type="ECO:0000313" key="11">
    <source>
        <dbReference type="Proteomes" id="UP000092574"/>
    </source>
</evidence>
<dbReference type="RefSeq" id="WP_065541195.1">
    <property type="nucleotide sequence ID" value="NZ_CP015405.2"/>
</dbReference>
<dbReference type="STRING" id="1796616.A4V09_03880"/>
<evidence type="ECO:0000256" key="3">
    <source>
        <dbReference type="ARBA" id="ARBA00007985"/>
    </source>
</evidence>
<dbReference type="SUPFAM" id="SSF51569">
    <property type="entry name" value="Aldolase"/>
    <property type="match status" value="1"/>
</dbReference>
<feature type="domain" description="DAHP synthetase I/KDSA" evidence="9">
    <location>
        <begin position="32"/>
        <end position="335"/>
    </location>
</feature>
<comment type="pathway">
    <text evidence="2 8">Metabolic intermediate biosynthesis; chorismate biosynthesis; chorismate from D-erythrose 4-phosphate and phosphoenolpyruvate: step 1/7.</text>
</comment>
<keyword evidence="5 8" id="KW-0808">Transferase</keyword>
<dbReference type="InterPro" id="IPR013785">
    <property type="entry name" value="Aldolase_TIM"/>
</dbReference>
<dbReference type="AlphaFoldDB" id="A0A1C7I7R2"/>
<accession>A0A1C7I7R2</accession>
<comment type="similarity">
    <text evidence="3 8">Belongs to the class-I DAHP synthase family.</text>
</comment>
<dbReference type="InterPro" id="IPR006219">
    <property type="entry name" value="DAHP_synth_1"/>
</dbReference>
<reference evidence="10" key="1">
    <citation type="submission" date="2017-04" db="EMBL/GenBank/DDBJ databases">
        <title>Complete Genome Sequences of Twelve Strains of a Stable Defined Moderately Diverse Mouse Microbiota 2 (sDMDMm2).</title>
        <authorList>
            <person name="Uchimura Y."/>
            <person name="Wyss M."/>
            <person name="Brugiroux S."/>
            <person name="Limenitakis J.P."/>
            <person name="Stecher B."/>
            <person name="McCoy K.D."/>
            <person name="Macpherson A.J."/>
        </authorList>
    </citation>
    <scope>NUCLEOTIDE SEQUENCE</scope>
    <source>
        <strain evidence="10">YL58</strain>
    </source>
</reference>
<dbReference type="OrthoDB" id="9807331at2"/>
<keyword evidence="4 8" id="KW-0028">Amino-acid biosynthesis</keyword>
<dbReference type="EMBL" id="CP015405">
    <property type="protein sequence ID" value="ANU74974.1"/>
    <property type="molecule type" value="Genomic_DNA"/>
</dbReference>
<dbReference type="GO" id="GO:0009073">
    <property type="term" value="P:aromatic amino acid family biosynthetic process"/>
    <property type="evidence" value="ECO:0007669"/>
    <property type="project" value="UniProtKB-KW"/>
</dbReference>
<dbReference type="PIRSF" id="PIRSF001361">
    <property type="entry name" value="DAHP_synthase"/>
    <property type="match status" value="1"/>
</dbReference>
<comment type="catalytic activity">
    <reaction evidence="7 8">
        <text>D-erythrose 4-phosphate + phosphoenolpyruvate + H2O = 7-phospho-2-dehydro-3-deoxy-D-arabino-heptonate + phosphate</text>
        <dbReference type="Rhea" id="RHEA:14717"/>
        <dbReference type="ChEBI" id="CHEBI:15377"/>
        <dbReference type="ChEBI" id="CHEBI:16897"/>
        <dbReference type="ChEBI" id="CHEBI:43474"/>
        <dbReference type="ChEBI" id="CHEBI:58394"/>
        <dbReference type="ChEBI" id="CHEBI:58702"/>
        <dbReference type="EC" id="2.5.1.54"/>
    </reaction>
</comment>
<evidence type="ECO:0000259" key="9">
    <source>
        <dbReference type="Pfam" id="PF00793"/>
    </source>
</evidence>
<dbReference type="NCBIfam" id="TIGR00034">
    <property type="entry name" value="aroFGH"/>
    <property type="match status" value="1"/>
</dbReference>
<organism evidence="10 11">
    <name type="scientific">Blautia pseudococcoides</name>
    <dbReference type="NCBI Taxonomy" id="1796616"/>
    <lineage>
        <taxon>Bacteria</taxon>
        <taxon>Bacillati</taxon>
        <taxon>Bacillota</taxon>
        <taxon>Clostridia</taxon>
        <taxon>Lachnospirales</taxon>
        <taxon>Lachnospiraceae</taxon>
        <taxon>Blautia</taxon>
    </lineage>
</organism>
<evidence type="ECO:0000313" key="10">
    <source>
        <dbReference type="EMBL" id="ANU74974.1"/>
    </source>
</evidence>
<dbReference type="GO" id="GO:0003849">
    <property type="term" value="F:3-deoxy-7-phosphoheptulonate synthase activity"/>
    <property type="evidence" value="ECO:0007669"/>
    <property type="project" value="UniProtKB-EC"/>
</dbReference>
<proteinExistence type="inferred from homology"/>
<evidence type="ECO:0000256" key="4">
    <source>
        <dbReference type="ARBA" id="ARBA00022605"/>
    </source>
</evidence>
<dbReference type="UniPathway" id="UPA00053">
    <property type="reaction ID" value="UER00084"/>
</dbReference>
<sequence>MSFKFVKQLPSPDEIKAQAPVSEELKQIKAKRDKMICDVITGASDKFLVIVGPCSADNEDSVCDYTNRLAKIQNKVEDRLVLVPRIYTNKPRTTGEGYKGMLHQPDPEAKPDVLAGILAIRHMHIRSLQETGLSSADEMLYPDNYHYLSDLLSYVAIGARSVENQEHRLMVSGLDVPVGMKNPTSGDFSVMLNSVVAAQQGHDFISRGWEVKTEGNPLTHTILRGAVNKHGNTLPNYHYEDLQLLLEMYNDRDLENPAVIIDANHANSGKKYEQQVRIIKEVLHSRLVSRDIRHLVKGVMLESYLVSGCQKIGPDHIYGKSITDPCLGWEETEKLLYTIAELC</sequence>
<keyword evidence="11" id="KW-1185">Reference proteome</keyword>
<dbReference type="PANTHER" id="PTHR21225:SF12">
    <property type="entry name" value="PHOSPHO-2-DEHYDRO-3-DEOXYHEPTONATE ALDOLASE, TYROSINE-INHIBITED"/>
    <property type="match status" value="1"/>
</dbReference>
<evidence type="ECO:0000256" key="1">
    <source>
        <dbReference type="ARBA" id="ARBA00003726"/>
    </source>
</evidence>